<organism evidence="1 2">
    <name type="scientific">Hymenobacter edaphi</name>
    <dbReference type="NCBI Taxonomy" id="2211146"/>
    <lineage>
        <taxon>Bacteria</taxon>
        <taxon>Pseudomonadati</taxon>
        <taxon>Bacteroidota</taxon>
        <taxon>Cytophagia</taxon>
        <taxon>Cytophagales</taxon>
        <taxon>Hymenobacteraceae</taxon>
        <taxon>Hymenobacter</taxon>
    </lineage>
</organism>
<evidence type="ECO:0000313" key="2">
    <source>
        <dbReference type="Proteomes" id="UP000248553"/>
    </source>
</evidence>
<name>A0A328B7N9_9BACT</name>
<accession>A0A328B7N9</accession>
<proteinExistence type="predicted"/>
<sequence>MSASDPSVSAAVQTARHREWDEHAPKLAQQALQQLVAPVRDLATDWHRLEVLRILHADTTERCRRLPLFADFDAVDPLAVREAAVRLSSDAQFHAFLLLEVWHRVLRDLRRLQLDLLGYPEPPGVHEGVAATQRRLQRQQRRRRLVTALPKPRRTDPAFEELFRPEVKGADIVEALQARDVLNAAGQWAGISGRKRELVALVMALSEGGYLATTNRTALARAFSARFGCSLSRSLAARWDLVPNDLVEQFRRWFPPRGRATKA</sequence>
<dbReference type="EMBL" id="QHKM01000009">
    <property type="protein sequence ID" value="RAK63440.1"/>
    <property type="molecule type" value="Genomic_DNA"/>
</dbReference>
<keyword evidence="2" id="KW-1185">Reference proteome</keyword>
<gene>
    <name evidence="1" type="ORF">DLM85_20755</name>
</gene>
<dbReference type="RefSeq" id="WP_111480102.1">
    <property type="nucleotide sequence ID" value="NZ_QHKM01000009.1"/>
</dbReference>
<reference evidence="2" key="1">
    <citation type="submission" date="2018-05" db="EMBL/GenBank/DDBJ databases">
        <authorList>
            <person name="Nie L."/>
        </authorList>
    </citation>
    <scope>NUCLEOTIDE SEQUENCE [LARGE SCALE GENOMIC DNA]</scope>
    <source>
        <strain evidence="2">NL</strain>
    </source>
</reference>
<dbReference type="Proteomes" id="UP000248553">
    <property type="component" value="Unassembled WGS sequence"/>
</dbReference>
<evidence type="ECO:0000313" key="1">
    <source>
        <dbReference type="EMBL" id="RAK63440.1"/>
    </source>
</evidence>
<comment type="caution">
    <text evidence="1">The sequence shown here is derived from an EMBL/GenBank/DDBJ whole genome shotgun (WGS) entry which is preliminary data.</text>
</comment>
<dbReference type="AlphaFoldDB" id="A0A328B7N9"/>
<dbReference type="OrthoDB" id="2376299at2"/>
<protein>
    <submittedName>
        <fullName evidence="1">Uncharacterized protein</fullName>
    </submittedName>
</protein>